<name>A0A7I7UCQ3_MYCPV</name>
<proteinExistence type="predicted"/>
<feature type="region of interest" description="Disordered" evidence="2">
    <location>
        <begin position="643"/>
        <end position="678"/>
    </location>
</feature>
<feature type="transmembrane region" description="Helical" evidence="3">
    <location>
        <begin position="1694"/>
        <end position="1718"/>
    </location>
</feature>
<evidence type="ECO:0000259" key="4">
    <source>
        <dbReference type="Pfam" id="PF26571"/>
    </source>
</evidence>
<evidence type="ECO:0000256" key="1">
    <source>
        <dbReference type="SAM" id="Coils"/>
    </source>
</evidence>
<feature type="transmembrane region" description="Helical" evidence="3">
    <location>
        <begin position="1724"/>
        <end position="1757"/>
    </location>
</feature>
<protein>
    <recommendedName>
        <fullName evidence="4">ARB-07466-like C-terminal domain-containing protein</fullName>
    </recommendedName>
</protein>
<keyword evidence="3" id="KW-0472">Membrane</keyword>
<dbReference type="RefSeq" id="WP_163896493.1">
    <property type="nucleotide sequence ID" value="NZ_AP022599.1"/>
</dbReference>
<feature type="compositionally biased region" description="Gly residues" evidence="2">
    <location>
        <begin position="139"/>
        <end position="152"/>
    </location>
</feature>
<gene>
    <name evidence="5" type="ORF">MPUL_00280</name>
</gene>
<keyword evidence="3" id="KW-0812">Transmembrane</keyword>
<evidence type="ECO:0000313" key="6">
    <source>
        <dbReference type="Proteomes" id="UP000467252"/>
    </source>
</evidence>
<organism evidence="5 6">
    <name type="scientific">Mycolicibacterium pulveris</name>
    <name type="common">Mycobacterium pulveris</name>
    <dbReference type="NCBI Taxonomy" id="36813"/>
    <lineage>
        <taxon>Bacteria</taxon>
        <taxon>Bacillati</taxon>
        <taxon>Actinomycetota</taxon>
        <taxon>Actinomycetes</taxon>
        <taxon>Mycobacteriales</taxon>
        <taxon>Mycobacteriaceae</taxon>
        <taxon>Mycolicibacterium</taxon>
    </lineage>
</organism>
<dbReference type="InterPro" id="IPR058593">
    <property type="entry name" value="ARB_07466-like_C"/>
</dbReference>
<accession>A0A7I7UCQ3</accession>
<keyword evidence="6" id="KW-1185">Reference proteome</keyword>
<feature type="coiled-coil region" evidence="1">
    <location>
        <begin position="35"/>
        <end position="62"/>
    </location>
</feature>
<keyword evidence="3" id="KW-1133">Transmembrane helix</keyword>
<dbReference type="Pfam" id="PF26571">
    <property type="entry name" value="VldE"/>
    <property type="match status" value="1"/>
</dbReference>
<feature type="domain" description="ARB-07466-like C-terminal" evidence="4">
    <location>
        <begin position="1104"/>
        <end position="1175"/>
    </location>
</feature>
<dbReference type="Proteomes" id="UP000467252">
    <property type="component" value="Chromosome"/>
</dbReference>
<feature type="transmembrane region" description="Helical" evidence="3">
    <location>
        <begin position="1663"/>
        <end position="1682"/>
    </location>
</feature>
<feature type="region of interest" description="Disordered" evidence="2">
    <location>
        <begin position="129"/>
        <end position="152"/>
    </location>
</feature>
<keyword evidence="1" id="KW-0175">Coiled coil</keyword>
<dbReference type="EMBL" id="AP022599">
    <property type="protein sequence ID" value="BBY78870.1"/>
    <property type="molecule type" value="Genomic_DNA"/>
</dbReference>
<reference evidence="5 6" key="1">
    <citation type="journal article" date="2019" name="Emerg. Microbes Infect.">
        <title>Comprehensive subspecies identification of 175 nontuberculous mycobacteria species based on 7547 genomic profiles.</title>
        <authorList>
            <person name="Matsumoto Y."/>
            <person name="Kinjo T."/>
            <person name="Motooka D."/>
            <person name="Nabeya D."/>
            <person name="Jung N."/>
            <person name="Uechi K."/>
            <person name="Horii T."/>
            <person name="Iida T."/>
            <person name="Fujita J."/>
            <person name="Nakamura S."/>
        </authorList>
    </citation>
    <scope>NUCLEOTIDE SEQUENCE [LARGE SCALE GENOMIC DNA]</scope>
    <source>
        <strain evidence="5 6">JCM 6370</strain>
    </source>
</reference>
<evidence type="ECO:0000256" key="2">
    <source>
        <dbReference type="SAM" id="MobiDB-lite"/>
    </source>
</evidence>
<evidence type="ECO:0000256" key="3">
    <source>
        <dbReference type="SAM" id="Phobius"/>
    </source>
</evidence>
<sequence>MTTPVGDIRLDLKIDGSGLPTEILREIQTAMAPALRDLQRRLNAVERDYKSLTRESEKSAAQQDAAAQVVSKAVEDIGREHAKTAAKAQAAAGLSTRALNAQTRAVLKQKAAVDSLARSWEKVAAAQTAAAAAPTPGGPIRGGGGGGGGGFRRGGRYTSGPLGAAVFNAGALTLGSWPAMATVLTDVTGGLQQLTQLGLALPGVFAGAASSIATAVVGFQGLGDAIGALNEAAKSGDPKDLEKVAEALKDMDVNAVNTAKAISRFTQGPWKELQKNTAHNMFEGIDATLDELATRTMPTLTRGTAQVGSAWNKTFKELGRVVGLDSTQSMMDKVFGNTAEAQTRANAAIQPLIHGMGTLTAEGTDFLPRLADGLEKVTTRFDNWITKSAENGNLDRWIDQALTGTTQLGESFLNLGKVITNITKAAGADQGGFLQWLESATGRLAEFTGSAEGQERLGNFFREGREQIQQWLPVLRELGEAFKSIYEASKQWTAVLLPVLETVLGAINALPGGLEAATIALLAFKTIAPFGGLITALTRVDGLLGGINSKAGSARGALGGSGSLLGPGLALAAGGLLTTPMDGSRQPNGLSALATLGGGALIGAQFGGPVGAAFGTLAGAAAALTQAFINQANRIDNLNKQHRDWLDSRPPGLPAQVAPDPSIGAGAAVAPPPASIKPSAKDWRSMLVPGALAGERLGPFGSGLPVAPPNLQSNLPQVAGLSGEALAEIANMAKAATGNVDELGNTILGLPKGEVQIDQTDTEKAAEALRKLGYAVTRLPEGRLKIQVQYLDPRGLLTTGGIGGSLGLRNPDGTPIIGGGRAGGGVLPGYSPGIDNMLVPMSGGEGVLIPEAVRALGPGFVYAINSMFRPGLSRRGYAGGGVIGFESGGVVPGMSPIASDIAAAIQPVVNLLQQILAVLGGKPGDTLATQIGDETATALTSAAGSATSGSRPWMPGDPIPGWDLTPGWLMPQRGAGGVLAGGAGGAVSTSAVAAALAAFARSGNISDLAGSGLDASDSVVKAIVSARGRKRNNLGADTIASLVEQIVAGGGYTGALTPENTSLIGALQKFRDKLATGSTSRRGGATSPVPVTIAGFGGPQGSKAGLTPAASALWDIIAQNFPQVREIGGVRQDRHPDHPSGRALDIMIPGGTTRGGANPAGKVLGDQMWNFLAGNGLIDPNRSLWQTDTGGDHFDHIHAVAAEGAMLGVRGALMPGGSDPFSSIASNMCGCVGDAMGGLSLLSGQPGQQSPELQALTQALTGAVNAVLPQMMTDVLGAVLGQGDREMPEQTASALDLIKERNPAAIAAMLGYQVGDYNRTGSQGQADNLFVGDGPKFDSRGALMTDTAALIDRSFTSMEAANQARHQQLMDILTQVRDQLVQITSQMAQAALNAAGGAAGQAVPGMAAGGMFRGPGTGTSDSMLARVSNGEFITRAAVVARNPGLFHALNAGLIDPASLPRFATGGGVIVNDVVGAEFFGVSQIPIIGLLVNILVRILLAVLGVQIEARDTLAEVTDEFRQFRGDFKAFDAGGRLFNDTSALAERSMSTTEMATQERIRILKIVISQLIQYIIERVIVPMAKAIWNAVLSFASQAASSAITAGMNAAFPGGGAVGGLLGNLASSAITGIGGAAVEVWSEILSDIWVSLFDVLVDIIGDGLLSYFPNIMAALLGGGLIEQLIAGPLQLLLNPIEVLLGLVSGGLTALLGSLGGGLAAIFSGLGGSAVGLIAPLLGIVGGLGGAAGGVLGGLGGALGGLRFFDQGGMARGVGFIPKATLEPERVLSPSNTIAFDRLPDKLERLISAIERSGGSDGASFGDVHIVVDGGPDAGRNVADSLMELVR</sequence>
<evidence type="ECO:0000313" key="5">
    <source>
        <dbReference type="EMBL" id="BBY78870.1"/>
    </source>
</evidence>